<sequence>MARPFSDDLRDRVVGAVTRDGLSCRAAAKRFGIGISTAIDWVRRWRETGSAAAGQMGGHKPRAIAGEHRAWLIERCRAQAFTLRGLVAELASRGLKVDYRSVWIFVHEEGLSYKKRRWSPASATGPMSPSDAAAG</sequence>
<dbReference type="Gene3D" id="1.10.10.10">
    <property type="entry name" value="Winged helix-like DNA-binding domain superfamily/Winged helix DNA-binding domain"/>
    <property type="match status" value="1"/>
</dbReference>
<dbReference type="InterPro" id="IPR009057">
    <property type="entry name" value="Homeodomain-like_sf"/>
</dbReference>
<proteinExistence type="predicted"/>
<dbReference type="AlphaFoldDB" id="A0A178XYI5"/>
<reference evidence="1 2" key="1">
    <citation type="submission" date="2015-11" db="EMBL/GenBank/DDBJ databases">
        <title>Ensifer anhuiense sp. nov., an effective nitrogen fixation bacterium with Glycine soja.</title>
        <authorList>
            <person name="Yan H."/>
            <person name="Chen W."/>
        </authorList>
    </citation>
    <scope>NUCLEOTIDE SEQUENCE [LARGE SCALE GENOMIC DNA]</scope>
    <source>
        <strain evidence="1 2">LMG 7837</strain>
    </source>
</reference>
<evidence type="ECO:0000313" key="1">
    <source>
        <dbReference type="EMBL" id="OAP39535.1"/>
    </source>
</evidence>
<dbReference type="InterPro" id="IPR036388">
    <property type="entry name" value="WH-like_DNA-bd_sf"/>
</dbReference>
<keyword evidence="2" id="KW-1185">Reference proteome</keyword>
<name>A0A178XYI5_SINSA</name>
<dbReference type="STRING" id="36856.ATB98_27275"/>
<evidence type="ECO:0000313" key="2">
    <source>
        <dbReference type="Proteomes" id="UP000078507"/>
    </source>
</evidence>
<accession>A0A178XYI5</accession>
<dbReference type="SUPFAM" id="SSF46689">
    <property type="entry name" value="Homeodomain-like"/>
    <property type="match status" value="1"/>
</dbReference>
<organism evidence="1 2">
    <name type="scientific">Sinorhizobium saheli</name>
    <dbReference type="NCBI Taxonomy" id="36856"/>
    <lineage>
        <taxon>Bacteria</taxon>
        <taxon>Pseudomonadati</taxon>
        <taxon>Pseudomonadota</taxon>
        <taxon>Alphaproteobacteria</taxon>
        <taxon>Hyphomicrobiales</taxon>
        <taxon>Rhizobiaceae</taxon>
        <taxon>Sinorhizobium/Ensifer group</taxon>
        <taxon>Sinorhizobium</taxon>
    </lineage>
</organism>
<gene>
    <name evidence="1" type="ORF">ATB98_27275</name>
</gene>
<dbReference type="EMBL" id="LNQB01000090">
    <property type="protein sequence ID" value="OAP39535.1"/>
    <property type="molecule type" value="Genomic_DNA"/>
</dbReference>
<comment type="caution">
    <text evidence="1">The sequence shown here is derived from an EMBL/GenBank/DDBJ whole genome shotgun (WGS) entry which is preliminary data.</text>
</comment>
<dbReference type="Pfam" id="PF13384">
    <property type="entry name" value="HTH_23"/>
    <property type="match status" value="1"/>
</dbReference>
<dbReference type="Proteomes" id="UP000078507">
    <property type="component" value="Unassembled WGS sequence"/>
</dbReference>
<protein>
    <submittedName>
        <fullName evidence="1">Transposase</fullName>
    </submittedName>
</protein>